<protein>
    <recommendedName>
        <fullName evidence="2">Transcription-repair coupling factor</fullName>
    </recommendedName>
</protein>
<proteinExistence type="predicted"/>
<feature type="non-terminal residue" evidence="1">
    <location>
        <position position="67"/>
    </location>
</feature>
<accession>X0USA7</accession>
<dbReference type="EMBL" id="BARS01026573">
    <property type="protein sequence ID" value="GAG02107.1"/>
    <property type="molecule type" value="Genomic_DNA"/>
</dbReference>
<evidence type="ECO:0008006" key="2">
    <source>
        <dbReference type="Google" id="ProtNLM"/>
    </source>
</evidence>
<sequence length="67" mass="7420">MKFQTIFEKHPALSELEKVLVEGKTPIDVHGLPGSSLALLACTLYNAHKRTLLIVTGTMEEAENIRD</sequence>
<gene>
    <name evidence="1" type="ORF">S01H1_41860</name>
</gene>
<organism evidence="1">
    <name type="scientific">marine sediment metagenome</name>
    <dbReference type="NCBI Taxonomy" id="412755"/>
    <lineage>
        <taxon>unclassified sequences</taxon>
        <taxon>metagenomes</taxon>
        <taxon>ecological metagenomes</taxon>
    </lineage>
</organism>
<comment type="caution">
    <text evidence="1">The sequence shown here is derived from an EMBL/GenBank/DDBJ whole genome shotgun (WGS) entry which is preliminary data.</text>
</comment>
<dbReference type="AlphaFoldDB" id="X0USA7"/>
<reference evidence="1" key="1">
    <citation type="journal article" date="2014" name="Front. Microbiol.">
        <title>High frequency of phylogenetically diverse reductive dehalogenase-homologous genes in deep subseafloor sedimentary metagenomes.</title>
        <authorList>
            <person name="Kawai M."/>
            <person name="Futagami T."/>
            <person name="Toyoda A."/>
            <person name="Takaki Y."/>
            <person name="Nishi S."/>
            <person name="Hori S."/>
            <person name="Arai W."/>
            <person name="Tsubouchi T."/>
            <person name="Morono Y."/>
            <person name="Uchiyama I."/>
            <person name="Ito T."/>
            <person name="Fujiyama A."/>
            <person name="Inagaki F."/>
            <person name="Takami H."/>
        </authorList>
    </citation>
    <scope>NUCLEOTIDE SEQUENCE</scope>
    <source>
        <strain evidence="1">Expedition CK06-06</strain>
    </source>
</reference>
<name>X0USA7_9ZZZZ</name>
<evidence type="ECO:0000313" key="1">
    <source>
        <dbReference type="EMBL" id="GAG02107.1"/>
    </source>
</evidence>